<comment type="caution">
    <text evidence="1">The sequence shown here is derived from an EMBL/GenBank/DDBJ whole genome shotgun (WGS) entry which is preliminary data.</text>
</comment>
<name>A0A8J3MU60_9CHLR</name>
<dbReference type="Proteomes" id="UP000612362">
    <property type="component" value="Unassembled WGS sequence"/>
</dbReference>
<gene>
    <name evidence="1" type="ORF">KSX_71200</name>
</gene>
<evidence type="ECO:0000313" key="2">
    <source>
        <dbReference type="Proteomes" id="UP000612362"/>
    </source>
</evidence>
<protein>
    <submittedName>
        <fullName evidence="1">Uncharacterized protein</fullName>
    </submittedName>
</protein>
<keyword evidence="2" id="KW-1185">Reference proteome</keyword>
<proteinExistence type="predicted"/>
<evidence type="ECO:0000313" key="1">
    <source>
        <dbReference type="EMBL" id="GHO48957.1"/>
    </source>
</evidence>
<sequence>MDIPRAPLFEHERGWISLMYKHKIEQEASNSPVSVGKGMNGFKPVVAMAARVTGSYCWPCFPSTHFSHSRIKRGTSQAGGGVMFDPLL</sequence>
<dbReference type="EMBL" id="BNJF01000004">
    <property type="protein sequence ID" value="GHO48957.1"/>
    <property type="molecule type" value="Genomic_DNA"/>
</dbReference>
<reference evidence="1" key="1">
    <citation type="submission" date="2020-10" db="EMBL/GenBank/DDBJ databases">
        <title>Taxonomic study of unclassified bacteria belonging to the class Ktedonobacteria.</title>
        <authorList>
            <person name="Yabe S."/>
            <person name="Wang C.M."/>
            <person name="Zheng Y."/>
            <person name="Sakai Y."/>
            <person name="Cavaletti L."/>
            <person name="Monciardini P."/>
            <person name="Donadio S."/>
        </authorList>
    </citation>
    <scope>NUCLEOTIDE SEQUENCE</scope>
    <source>
        <strain evidence="1">SOSP1-1</strain>
    </source>
</reference>
<organism evidence="1 2">
    <name type="scientific">Ktedonospora formicarum</name>
    <dbReference type="NCBI Taxonomy" id="2778364"/>
    <lineage>
        <taxon>Bacteria</taxon>
        <taxon>Bacillati</taxon>
        <taxon>Chloroflexota</taxon>
        <taxon>Ktedonobacteria</taxon>
        <taxon>Ktedonobacterales</taxon>
        <taxon>Ktedonobacteraceae</taxon>
        <taxon>Ktedonospora</taxon>
    </lineage>
</organism>
<accession>A0A8J3MU60</accession>
<dbReference type="AlphaFoldDB" id="A0A8J3MU60"/>